<proteinExistence type="predicted"/>
<reference evidence="2" key="1">
    <citation type="submission" date="2015-06" db="UniProtKB">
        <authorList>
            <consortium name="EnsemblPlants"/>
        </authorList>
    </citation>
    <scope>IDENTIFICATION</scope>
</reference>
<feature type="compositionally biased region" description="Basic residues" evidence="1">
    <location>
        <begin position="45"/>
        <end position="55"/>
    </location>
</feature>
<name>M8BKC0_AEGTA</name>
<organism evidence="2">
    <name type="scientific">Aegilops tauschii</name>
    <name type="common">Tausch's goatgrass</name>
    <name type="synonym">Aegilops squarrosa</name>
    <dbReference type="NCBI Taxonomy" id="37682"/>
    <lineage>
        <taxon>Eukaryota</taxon>
        <taxon>Viridiplantae</taxon>
        <taxon>Streptophyta</taxon>
        <taxon>Embryophyta</taxon>
        <taxon>Tracheophyta</taxon>
        <taxon>Spermatophyta</taxon>
        <taxon>Magnoliopsida</taxon>
        <taxon>Liliopsida</taxon>
        <taxon>Poales</taxon>
        <taxon>Poaceae</taxon>
        <taxon>BOP clade</taxon>
        <taxon>Pooideae</taxon>
        <taxon>Triticodae</taxon>
        <taxon>Triticeae</taxon>
        <taxon>Triticinae</taxon>
        <taxon>Aegilops</taxon>
    </lineage>
</organism>
<dbReference type="AlphaFoldDB" id="M8BKC0"/>
<feature type="region of interest" description="Disordered" evidence="1">
    <location>
        <begin position="20"/>
        <end position="55"/>
    </location>
</feature>
<evidence type="ECO:0000313" key="2">
    <source>
        <dbReference type="EnsemblPlants" id="EMT25435"/>
    </source>
</evidence>
<sequence length="332" mass="37201">MEPWRSDLVQIGLSRKTYPLAALSPPSSGKKKRRGGTAAATRELGRHHQGARRRVPRISAAAPRSVNCASICRPSEAFVTTQRNRGPRDIGTFNDDEDKIRNRKYLLKCIFCIEISEAFQGPNRRTTKQIKTRKDQKVPEPNVVKIFKNCHTSKTKGMNTSVKAAIQAMEHMVKPPPSEGDETTITAMSPLAAVDYQTFPMLSRSLGETKAKVMVLHRTVQHENVTVSGRNNNELLDFVIGVRVKCERDGVGVVACPTTDIIFLFRGNARDSKCNMKEKGLHGKGEMDVNRFERRWLQQKMFRYGGKGGSFGKMPVAMHGHSTSIPYRMRSC</sequence>
<dbReference type="EnsemblPlants" id="EMT25435">
    <property type="protein sequence ID" value="EMT25435"/>
    <property type="gene ID" value="F775_07837"/>
</dbReference>
<evidence type="ECO:0000256" key="1">
    <source>
        <dbReference type="SAM" id="MobiDB-lite"/>
    </source>
</evidence>
<accession>M8BKC0</accession>
<protein>
    <submittedName>
        <fullName evidence="2">Uncharacterized protein</fullName>
    </submittedName>
</protein>